<sequence length="42" mass="4997">MIFFFITLVQINLFIIKKTGKGWLCDRKLMFIFASTYKHGLL</sequence>
<dbReference type="STRING" id="763034.HMPREF9446_01226"/>
<reference evidence="1 2" key="1">
    <citation type="submission" date="2011-02" db="EMBL/GenBank/DDBJ databases">
        <authorList>
            <person name="Weinstock G."/>
            <person name="Sodergren E."/>
            <person name="Clifton S."/>
            <person name="Fulton L."/>
            <person name="Fulton B."/>
            <person name="Courtney L."/>
            <person name="Fronick C."/>
            <person name="Harrison M."/>
            <person name="Strong C."/>
            <person name="Farmer C."/>
            <person name="Delahaunty K."/>
            <person name="Markovic C."/>
            <person name="Hall O."/>
            <person name="Minx P."/>
            <person name="Tomlinson C."/>
            <person name="Mitreva M."/>
            <person name="Hou S."/>
            <person name="Chen J."/>
            <person name="Wollam A."/>
            <person name="Pepin K.H."/>
            <person name="Johnson M."/>
            <person name="Bhonagiri V."/>
            <person name="Zhang X."/>
            <person name="Suruliraj S."/>
            <person name="Warren W."/>
            <person name="Chinwalla A."/>
            <person name="Mardis E.R."/>
            <person name="Wilson R.K."/>
        </authorList>
    </citation>
    <scope>NUCLEOTIDE SEQUENCE [LARGE SCALE GENOMIC DNA]</scope>
    <source>
        <strain evidence="1 2">YIT 12057</strain>
    </source>
</reference>
<dbReference type="HOGENOM" id="CLU_3247220_0_0_10"/>
<keyword evidence="2" id="KW-1185">Reference proteome</keyword>
<organism evidence="1 2">
    <name type="scientific">Bacteroides fluxus YIT 12057</name>
    <dbReference type="NCBI Taxonomy" id="763034"/>
    <lineage>
        <taxon>Bacteria</taxon>
        <taxon>Pseudomonadati</taxon>
        <taxon>Bacteroidota</taxon>
        <taxon>Bacteroidia</taxon>
        <taxon>Bacteroidales</taxon>
        <taxon>Bacteroidaceae</taxon>
        <taxon>Bacteroides</taxon>
    </lineage>
</organism>
<evidence type="ECO:0000313" key="2">
    <source>
        <dbReference type="Proteomes" id="UP000003416"/>
    </source>
</evidence>
<name>F3PR77_9BACE</name>
<comment type="caution">
    <text evidence="1">The sequence shown here is derived from an EMBL/GenBank/DDBJ whole genome shotgun (WGS) entry which is preliminary data.</text>
</comment>
<gene>
    <name evidence="1" type="ORF">HMPREF9446_01226</name>
</gene>
<dbReference type="Proteomes" id="UP000003416">
    <property type="component" value="Unassembled WGS sequence"/>
</dbReference>
<dbReference type="EMBL" id="AFBN01000022">
    <property type="protein sequence ID" value="EGF58425.1"/>
    <property type="molecule type" value="Genomic_DNA"/>
</dbReference>
<proteinExistence type="predicted"/>
<accession>F3PR77</accession>
<dbReference type="AlphaFoldDB" id="F3PR77"/>
<protein>
    <submittedName>
        <fullName evidence="1">Uncharacterized protein</fullName>
    </submittedName>
</protein>
<evidence type="ECO:0000313" key="1">
    <source>
        <dbReference type="EMBL" id="EGF58425.1"/>
    </source>
</evidence>